<sequence length="443" mass="50144">MSDIKFIEKETGLGRIRGLEREDDLAFLGIRYAKAERFSYAVPVEKWEGTYDATHFGDACTQYRTYFPHLDVPERLFYHREFREGLSFTYSEDCLNLNIYAPKDAQNAPVLVFIHGGGFNSMANSEGYLDGAGYAKRGIILVCINYRVGAFGYLTHEEIQEKNGRDGNFGLDDILVAIKWVKRHIASFGGDAENITAMGQSAGAISLQYLCLSQKAEGLFKRAIMLSGGGLFPKKARPKPATETREYWKEVMKIAGVKTLEDFRHLDEKEVMAAVEVIKTERNDNLVNTQPVVDGYLLEKDTAQLVKHPLRIDYMAGTTSNDMFNVVLYHMAWKFIKSNRGYRYFFDIDAPGDDNGAFHSSDLRYFFGTLDKSFRPYGEKDKAASELIMDYVAAFVRTGNPNGEGRPIWKKGGKPLYISKGGFRMKRANPVLLIRNTFRGDPK</sequence>
<proteinExistence type="predicted"/>
<accession>A0A1I5UK13</accession>
<dbReference type="RefSeq" id="WP_074887871.1">
    <property type="nucleotide sequence ID" value="NZ_FOXO01000013.1"/>
</dbReference>
<evidence type="ECO:0000313" key="3">
    <source>
        <dbReference type="Proteomes" id="UP000182624"/>
    </source>
</evidence>
<feature type="domain" description="Carboxylesterase type B" evidence="1">
    <location>
        <begin position="337"/>
        <end position="411"/>
    </location>
</feature>
<dbReference type="Pfam" id="PF00135">
    <property type="entry name" value="COesterase"/>
    <property type="match status" value="2"/>
</dbReference>
<evidence type="ECO:0000313" key="2">
    <source>
        <dbReference type="EMBL" id="SFP95575.1"/>
    </source>
</evidence>
<dbReference type="Gene3D" id="3.40.50.1820">
    <property type="entry name" value="alpha/beta hydrolase"/>
    <property type="match status" value="2"/>
</dbReference>
<evidence type="ECO:0000259" key="1">
    <source>
        <dbReference type="Pfam" id="PF00135"/>
    </source>
</evidence>
<name>A0A1I5UK13_9FIRM</name>
<reference evidence="3" key="1">
    <citation type="submission" date="2016-10" db="EMBL/GenBank/DDBJ databases">
        <authorList>
            <person name="Varghese N."/>
            <person name="Submissions S."/>
        </authorList>
    </citation>
    <scope>NUCLEOTIDE SEQUENCE [LARGE SCALE GENOMIC DNA]</scope>
    <source>
        <strain evidence="3">P18</strain>
    </source>
</reference>
<dbReference type="SUPFAM" id="SSF53474">
    <property type="entry name" value="alpha/beta-Hydrolases"/>
    <property type="match status" value="1"/>
</dbReference>
<organism evidence="2 3">
    <name type="scientific">Butyrivibrio proteoclasticus</name>
    <dbReference type="NCBI Taxonomy" id="43305"/>
    <lineage>
        <taxon>Bacteria</taxon>
        <taxon>Bacillati</taxon>
        <taxon>Bacillota</taxon>
        <taxon>Clostridia</taxon>
        <taxon>Lachnospirales</taxon>
        <taxon>Lachnospiraceae</taxon>
        <taxon>Butyrivibrio</taxon>
    </lineage>
</organism>
<dbReference type="Proteomes" id="UP000182624">
    <property type="component" value="Unassembled WGS sequence"/>
</dbReference>
<dbReference type="EMBL" id="FOXO01000013">
    <property type="protein sequence ID" value="SFP95575.1"/>
    <property type="molecule type" value="Genomic_DNA"/>
</dbReference>
<feature type="domain" description="Carboxylesterase type B" evidence="1">
    <location>
        <begin position="11"/>
        <end position="332"/>
    </location>
</feature>
<dbReference type="InterPro" id="IPR029058">
    <property type="entry name" value="AB_hydrolase_fold"/>
</dbReference>
<dbReference type="AlphaFoldDB" id="A0A1I5UK13"/>
<protein>
    <submittedName>
        <fullName evidence="2">Para-nitrobenzyl esterase</fullName>
    </submittedName>
</protein>
<gene>
    <name evidence="2" type="ORF">SAMN04487928_11337</name>
</gene>
<dbReference type="InterPro" id="IPR050309">
    <property type="entry name" value="Type-B_Carboxylest/Lipase"/>
</dbReference>
<dbReference type="OrthoDB" id="9775851at2"/>
<dbReference type="InterPro" id="IPR002018">
    <property type="entry name" value="CarbesteraseB"/>
</dbReference>
<dbReference type="PANTHER" id="PTHR11559">
    <property type="entry name" value="CARBOXYLESTERASE"/>
    <property type="match status" value="1"/>
</dbReference>
<keyword evidence="3" id="KW-1185">Reference proteome</keyword>